<evidence type="ECO:0000313" key="6">
    <source>
        <dbReference type="Proteomes" id="UP000703269"/>
    </source>
</evidence>
<evidence type="ECO:0000256" key="2">
    <source>
        <dbReference type="ARBA" id="ARBA00023242"/>
    </source>
</evidence>
<comment type="caution">
    <text evidence="5">The sequence shown here is derived from an EMBL/GenBank/DDBJ whole genome shotgun (WGS) entry which is preliminary data.</text>
</comment>
<evidence type="ECO:0000313" key="5">
    <source>
        <dbReference type="EMBL" id="GJE89798.1"/>
    </source>
</evidence>
<organism evidence="5 6">
    <name type="scientific">Phanerochaete sordida</name>
    <dbReference type="NCBI Taxonomy" id="48140"/>
    <lineage>
        <taxon>Eukaryota</taxon>
        <taxon>Fungi</taxon>
        <taxon>Dikarya</taxon>
        <taxon>Basidiomycota</taxon>
        <taxon>Agaricomycotina</taxon>
        <taxon>Agaricomycetes</taxon>
        <taxon>Polyporales</taxon>
        <taxon>Phanerochaetaceae</taxon>
        <taxon>Phanerochaete</taxon>
    </lineage>
</organism>
<dbReference type="SUPFAM" id="SSF57701">
    <property type="entry name" value="Zn2/Cys6 DNA-binding domain"/>
    <property type="match status" value="1"/>
</dbReference>
<sequence length="770" mass="85751">MSDREEGHARHDQGHATKRKRTRACDQCRKRRVKCDGSETDLRPCSSCAAYKDTCVYTPVAEVRKRYVEEEYLKGLEAEVARLQLLVEKLQAELDAKTKFPVFSKSNAQVAISIGSQRDFTLANPPVKKEDPDDETFLEGFKVMTLNDTQRVRFMGRSSHFPLLKAAIKMKHDLVNDSDAPVTGLDDDAVATRRRDQFWLHIFDFLPPDPPYIGFPEPALMNELFDNYFRTIHVSFPLLHRPTFLQGVTAGQHLAEEGFGAVVLLVCALGARFSNNPATLLSGATTWQLAGWQWFDQVRERRKLMPLATTALCDLQVATLAAAYIATLALPHTNFSVVSHGLRLAQDLGAHRRMTYGATPTLEGEQRKRAFWCLIAMDRGMCTVLGRPCSIQDEDFDIDYPIECDDEYWLADDPRDAFKQPAGKPSIVSHFIWHLKLLRVNGRAIRTIYSLQSGKVLDDPESAQQVVAGLDSELNEWIDSLPEHLRYDPAREDLPFAAQAASLHATYHSLRIFIHRPFITRPCNAAIPFPSFAICTNAARSCIQVLERYFTLSGAVLVYQYHFGSLFQAGIIMLLRIWHSMRAGTVDSGAAEFAHVRTALRVLGALEGHWDAAGRFWDILHDLMTTLESRVDSGQHKYVNDTLEPGTDMTVLVDGHRPANHDALNPAQTAGGITPAYFVSSPDSQTFSVQAGIWQSAPALSRAPLVDVPQYATQTSDPDLDAIFADLLPTLPYDDSLAGLAQQFFVPGQHLDGGTSSAGQSYGTFVPGWT</sequence>
<dbReference type="Gene3D" id="4.10.240.10">
    <property type="entry name" value="Zn(2)-C6 fungal-type DNA-binding domain"/>
    <property type="match status" value="1"/>
</dbReference>
<keyword evidence="1" id="KW-0479">Metal-binding</keyword>
<keyword evidence="2" id="KW-0539">Nucleus</keyword>
<dbReference type="InterPro" id="IPR036864">
    <property type="entry name" value="Zn2-C6_fun-type_DNA-bd_sf"/>
</dbReference>
<evidence type="ECO:0000259" key="4">
    <source>
        <dbReference type="PROSITE" id="PS50048"/>
    </source>
</evidence>
<feature type="domain" description="Zn(2)-C6 fungal-type" evidence="4">
    <location>
        <begin position="24"/>
        <end position="57"/>
    </location>
</feature>
<dbReference type="InterPro" id="IPR001138">
    <property type="entry name" value="Zn2Cys6_DnaBD"/>
</dbReference>
<dbReference type="EMBL" id="BPQB01000014">
    <property type="protein sequence ID" value="GJE89798.1"/>
    <property type="molecule type" value="Genomic_DNA"/>
</dbReference>
<dbReference type="Pfam" id="PF00172">
    <property type="entry name" value="Zn_clus"/>
    <property type="match status" value="1"/>
</dbReference>
<evidence type="ECO:0000256" key="3">
    <source>
        <dbReference type="SAM" id="MobiDB-lite"/>
    </source>
</evidence>
<name>A0A9P3G7M5_9APHY</name>
<dbReference type="SMART" id="SM00066">
    <property type="entry name" value="GAL4"/>
    <property type="match status" value="1"/>
</dbReference>
<evidence type="ECO:0000256" key="1">
    <source>
        <dbReference type="ARBA" id="ARBA00022723"/>
    </source>
</evidence>
<reference evidence="5 6" key="1">
    <citation type="submission" date="2021-08" db="EMBL/GenBank/DDBJ databases">
        <title>Draft Genome Sequence of Phanerochaete sordida strain YK-624.</title>
        <authorList>
            <person name="Mori T."/>
            <person name="Dohra H."/>
            <person name="Suzuki T."/>
            <person name="Kawagishi H."/>
            <person name="Hirai H."/>
        </authorList>
    </citation>
    <scope>NUCLEOTIDE SEQUENCE [LARGE SCALE GENOMIC DNA]</scope>
    <source>
        <strain evidence="5 6">YK-624</strain>
    </source>
</reference>
<dbReference type="PANTHER" id="PTHR46910">
    <property type="entry name" value="TRANSCRIPTION FACTOR PDR1"/>
    <property type="match status" value="1"/>
</dbReference>
<keyword evidence="6" id="KW-1185">Reference proteome</keyword>
<dbReference type="GO" id="GO:0006351">
    <property type="term" value="P:DNA-templated transcription"/>
    <property type="evidence" value="ECO:0007669"/>
    <property type="project" value="InterPro"/>
</dbReference>
<dbReference type="Proteomes" id="UP000703269">
    <property type="component" value="Unassembled WGS sequence"/>
</dbReference>
<protein>
    <submittedName>
        <fullName evidence="5">Zn(II)2Cys6 transcription factor</fullName>
    </submittedName>
</protein>
<dbReference type="AlphaFoldDB" id="A0A9P3G7M5"/>
<dbReference type="InterPro" id="IPR050987">
    <property type="entry name" value="AtrR-like"/>
</dbReference>
<dbReference type="GO" id="GO:0003677">
    <property type="term" value="F:DNA binding"/>
    <property type="evidence" value="ECO:0007669"/>
    <property type="project" value="InterPro"/>
</dbReference>
<dbReference type="PROSITE" id="PS00463">
    <property type="entry name" value="ZN2_CY6_FUNGAL_1"/>
    <property type="match status" value="1"/>
</dbReference>
<feature type="compositionally biased region" description="Basic and acidic residues" evidence="3">
    <location>
        <begin position="1"/>
        <end position="15"/>
    </location>
</feature>
<dbReference type="PANTHER" id="PTHR46910:SF38">
    <property type="entry name" value="ZN(2)-C6 FUNGAL-TYPE DOMAIN-CONTAINING PROTEIN"/>
    <property type="match status" value="1"/>
</dbReference>
<dbReference type="CDD" id="cd12148">
    <property type="entry name" value="fungal_TF_MHR"/>
    <property type="match status" value="1"/>
</dbReference>
<dbReference type="GO" id="GO:0000981">
    <property type="term" value="F:DNA-binding transcription factor activity, RNA polymerase II-specific"/>
    <property type="evidence" value="ECO:0007669"/>
    <property type="project" value="InterPro"/>
</dbReference>
<dbReference type="PROSITE" id="PS50048">
    <property type="entry name" value="ZN2_CY6_FUNGAL_2"/>
    <property type="match status" value="1"/>
</dbReference>
<proteinExistence type="predicted"/>
<gene>
    <name evidence="5" type="ORF">PsYK624_059060</name>
</gene>
<feature type="region of interest" description="Disordered" evidence="3">
    <location>
        <begin position="1"/>
        <end position="21"/>
    </location>
</feature>
<dbReference type="CDD" id="cd00067">
    <property type="entry name" value="GAL4"/>
    <property type="match status" value="1"/>
</dbReference>
<accession>A0A9P3G7M5</accession>
<dbReference type="Pfam" id="PF04082">
    <property type="entry name" value="Fungal_trans"/>
    <property type="match status" value="1"/>
</dbReference>
<dbReference type="OrthoDB" id="4456959at2759"/>
<dbReference type="InterPro" id="IPR007219">
    <property type="entry name" value="XnlR_reg_dom"/>
</dbReference>
<dbReference type="GO" id="GO:0008270">
    <property type="term" value="F:zinc ion binding"/>
    <property type="evidence" value="ECO:0007669"/>
    <property type="project" value="InterPro"/>
</dbReference>
<dbReference type="SMART" id="SM00906">
    <property type="entry name" value="Fungal_trans"/>
    <property type="match status" value="1"/>
</dbReference>